<dbReference type="InterPro" id="IPR000629">
    <property type="entry name" value="RNA-helicase_DEAD-box_CS"/>
</dbReference>
<evidence type="ECO:0000259" key="6">
    <source>
        <dbReference type="PROSITE" id="PS51192"/>
    </source>
</evidence>
<dbReference type="EMBL" id="JOJR01000030">
    <property type="protein sequence ID" value="RCN49752.1"/>
    <property type="molecule type" value="Genomic_DNA"/>
</dbReference>
<protein>
    <submittedName>
        <fullName evidence="8">DEAD/DEAH box helicase</fullName>
    </submittedName>
</protein>
<dbReference type="GO" id="GO:0003676">
    <property type="term" value="F:nucleic acid binding"/>
    <property type="evidence" value="ECO:0007669"/>
    <property type="project" value="InterPro"/>
</dbReference>
<dbReference type="PANTHER" id="PTHR47959">
    <property type="entry name" value="ATP-DEPENDENT RNA HELICASE RHLE-RELATED"/>
    <property type="match status" value="1"/>
</dbReference>
<gene>
    <name evidence="8" type="ORF">ANCCAN_04209</name>
</gene>
<dbReference type="CDD" id="cd18787">
    <property type="entry name" value="SF2_C_DEAD"/>
    <property type="match status" value="1"/>
</dbReference>
<dbReference type="PROSITE" id="PS00039">
    <property type="entry name" value="DEAD_ATP_HELICASE"/>
    <property type="match status" value="1"/>
</dbReference>
<dbReference type="AlphaFoldDB" id="A0A368GZH9"/>
<dbReference type="InterPro" id="IPR001650">
    <property type="entry name" value="Helicase_C-like"/>
</dbReference>
<dbReference type="Pfam" id="PF00271">
    <property type="entry name" value="Helicase_C"/>
    <property type="match status" value="1"/>
</dbReference>
<dbReference type="GO" id="GO:0016787">
    <property type="term" value="F:hydrolase activity"/>
    <property type="evidence" value="ECO:0007669"/>
    <property type="project" value="UniProtKB-KW"/>
</dbReference>
<dbReference type="InterPro" id="IPR050079">
    <property type="entry name" value="DEAD_box_RNA_helicase"/>
</dbReference>
<dbReference type="InterPro" id="IPR014001">
    <property type="entry name" value="Helicase_ATP-bd"/>
</dbReference>
<evidence type="ECO:0000313" key="9">
    <source>
        <dbReference type="Proteomes" id="UP000252519"/>
    </source>
</evidence>
<dbReference type="GO" id="GO:0005524">
    <property type="term" value="F:ATP binding"/>
    <property type="evidence" value="ECO:0007669"/>
    <property type="project" value="UniProtKB-KW"/>
</dbReference>
<keyword evidence="3 5" id="KW-0347">Helicase</keyword>
<evidence type="ECO:0000256" key="2">
    <source>
        <dbReference type="ARBA" id="ARBA00022801"/>
    </source>
</evidence>
<keyword evidence="2 5" id="KW-0378">Hydrolase</keyword>
<dbReference type="GO" id="GO:0043186">
    <property type="term" value="C:P granule"/>
    <property type="evidence" value="ECO:0007669"/>
    <property type="project" value="UniProtKB-ARBA"/>
</dbReference>
<evidence type="ECO:0000256" key="5">
    <source>
        <dbReference type="RuleBase" id="RU000492"/>
    </source>
</evidence>
<dbReference type="Gene3D" id="3.40.50.300">
    <property type="entry name" value="P-loop containing nucleotide triphosphate hydrolases"/>
    <property type="match status" value="2"/>
</dbReference>
<dbReference type="PANTHER" id="PTHR47959:SF17">
    <property type="entry name" value="ATP-DEPENDENT RNA HELICASE DEAD BOX FAMILY"/>
    <property type="match status" value="1"/>
</dbReference>
<dbReference type="InterPro" id="IPR011545">
    <property type="entry name" value="DEAD/DEAH_box_helicase_dom"/>
</dbReference>
<feature type="domain" description="Helicase ATP-binding" evidence="6">
    <location>
        <begin position="77"/>
        <end position="271"/>
    </location>
</feature>
<dbReference type="SMART" id="SM00490">
    <property type="entry name" value="HELICc"/>
    <property type="match status" value="1"/>
</dbReference>
<comment type="caution">
    <text evidence="8">The sequence shown here is derived from an EMBL/GenBank/DDBJ whole genome shotgun (WGS) entry which is preliminary data.</text>
</comment>
<dbReference type="Proteomes" id="UP000252519">
    <property type="component" value="Unassembled WGS sequence"/>
</dbReference>
<evidence type="ECO:0000313" key="8">
    <source>
        <dbReference type="EMBL" id="RCN49752.1"/>
    </source>
</evidence>
<keyword evidence="1 5" id="KW-0547">Nucleotide-binding</keyword>
<accession>A0A368GZH9</accession>
<evidence type="ECO:0000256" key="1">
    <source>
        <dbReference type="ARBA" id="ARBA00022741"/>
    </source>
</evidence>
<dbReference type="PROSITE" id="PS51194">
    <property type="entry name" value="HELICASE_CTER"/>
    <property type="match status" value="1"/>
</dbReference>
<sequence>MSSMAEPSDELANEGPINDQEVFEKFFQDQKKNISVHPEHLEPLKSIDELDPELTSNLCKMDYHRLLPLQAFSTNILLSGKKDRHLLVRAPTGSGKTAAFLIPAIQYVIRHHSTCDRRTKLPLVLIIGNTQNLMQQTFDFACEMAGYDSKRKIARTNVRIADLFSGGDEMHKLIKQYAPPIEHEIVVATCGGVLRAVERNKLDLSQLKLLIIDEADKMVDISRGFGLDVHTILSKIPEDARETLVVAEFSATFFCQNNTLQLSDLESELFRNDIPAFIDLPAPKGYITQRVIEKGERIAQSPGWLPNFDKDLSWLIGLLEGDLRMHNMKKEGPFKKSTVIFVERKITSNYLAIFFQLNGYLMEPLNSDYTPQDNSNTIARMKRGEIQGVVATNKMSRGQDIPEVDHVIVYEMAQSFDDYTHRIGRTGRMGKGGRATVLFSVHLDFHHIVPLVEFMCYHNQIIPEWLYIEYSNITNIQKQSRSSLSDSFVSAGTNVSSQECDEASDEELMNIENSLNIAD</sequence>
<organism evidence="8 9">
    <name type="scientific">Ancylostoma caninum</name>
    <name type="common">Dog hookworm</name>
    <dbReference type="NCBI Taxonomy" id="29170"/>
    <lineage>
        <taxon>Eukaryota</taxon>
        <taxon>Metazoa</taxon>
        <taxon>Ecdysozoa</taxon>
        <taxon>Nematoda</taxon>
        <taxon>Chromadorea</taxon>
        <taxon>Rhabditida</taxon>
        <taxon>Rhabditina</taxon>
        <taxon>Rhabditomorpha</taxon>
        <taxon>Strongyloidea</taxon>
        <taxon>Ancylostomatidae</taxon>
        <taxon>Ancylostomatinae</taxon>
        <taxon>Ancylostoma</taxon>
    </lineage>
</organism>
<dbReference type="OrthoDB" id="5874773at2759"/>
<dbReference type="SUPFAM" id="SSF52540">
    <property type="entry name" value="P-loop containing nucleoside triphosphate hydrolases"/>
    <property type="match status" value="1"/>
</dbReference>
<feature type="domain" description="Helicase C-terminal" evidence="7">
    <location>
        <begin position="311"/>
        <end position="470"/>
    </location>
</feature>
<dbReference type="PROSITE" id="PS51192">
    <property type="entry name" value="HELICASE_ATP_BIND_1"/>
    <property type="match status" value="1"/>
</dbReference>
<dbReference type="SMART" id="SM00487">
    <property type="entry name" value="DEXDc"/>
    <property type="match status" value="1"/>
</dbReference>
<name>A0A368GZH9_ANCCA</name>
<proteinExistence type="inferred from homology"/>
<dbReference type="GO" id="GO:0005829">
    <property type="term" value="C:cytosol"/>
    <property type="evidence" value="ECO:0007669"/>
    <property type="project" value="TreeGrafter"/>
</dbReference>
<dbReference type="Pfam" id="PF00270">
    <property type="entry name" value="DEAD"/>
    <property type="match status" value="1"/>
</dbReference>
<dbReference type="InterPro" id="IPR027417">
    <property type="entry name" value="P-loop_NTPase"/>
</dbReference>
<dbReference type="GO" id="GO:0003724">
    <property type="term" value="F:RNA helicase activity"/>
    <property type="evidence" value="ECO:0007669"/>
    <property type="project" value="TreeGrafter"/>
</dbReference>
<reference evidence="8 9" key="1">
    <citation type="submission" date="2014-10" db="EMBL/GenBank/DDBJ databases">
        <title>Draft genome of the hookworm Ancylostoma caninum.</title>
        <authorList>
            <person name="Mitreva M."/>
        </authorList>
    </citation>
    <scope>NUCLEOTIDE SEQUENCE [LARGE SCALE GENOMIC DNA]</scope>
    <source>
        <strain evidence="8 9">Baltimore</strain>
    </source>
</reference>
<evidence type="ECO:0000256" key="3">
    <source>
        <dbReference type="ARBA" id="ARBA00022806"/>
    </source>
</evidence>
<keyword evidence="4 5" id="KW-0067">ATP-binding</keyword>
<evidence type="ECO:0000259" key="7">
    <source>
        <dbReference type="PROSITE" id="PS51194"/>
    </source>
</evidence>
<keyword evidence="9" id="KW-1185">Reference proteome</keyword>
<dbReference type="STRING" id="29170.A0A368GZH9"/>
<evidence type="ECO:0000256" key="4">
    <source>
        <dbReference type="ARBA" id="ARBA00022840"/>
    </source>
</evidence>
<comment type="similarity">
    <text evidence="5">Belongs to the DEAD box helicase family.</text>
</comment>